<gene>
    <name evidence="1" type="ORF">EV694_1234</name>
</gene>
<keyword evidence="2" id="KW-1185">Reference proteome</keyword>
<dbReference type="AlphaFoldDB" id="A0A4R1FV45"/>
<proteinExistence type="predicted"/>
<dbReference type="Proteomes" id="UP000294702">
    <property type="component" value="Unassembled WGS sequence"/>
</dbReference>
<dbReference type="EMBL" id="SMFT01000002">
    <property type="protein sequence ID" value="TCJ98807.1"/>
    <property type="molecule type" value="Genomic_DNA"/>
</dbReference>
<reference evidence="1 2" key="1">
    <citation type="submission" date="2019-03" db="EMBL/GenBank/DDBJ databases">
        <title>Genomic Encyclopedia of Type Strains, Phase IV (KMG-IV): sequencing the most valuable type-strain genomes for metagenomic binning, comparative biology and taxonomic classification.</title>
        <authorList>
            <person name="Goeker M."/>
        </authorList>
    </citation>
    <scope>NUCLEOTIDE SEQUENCE [LARGE SCALE GENOMIC DNA]</scope>
    <source>
        <strain evidence="1 2">DSM 15534</strain>
    </source>
</reference>
<dbReference type="RefSeq" id="WP_132690522.1">
    <property type="nucleotide sequence ID" value="NZ_SMFT01000002.1"/>
</dbReference>
<evidence type="ECO:0000313" key="1">
    <source>
        <dbReference type="EMBL" id="TCJ98807.1"/>
    </source>
</evidence>
<organism evidence="1 2">
    <name type="scientific">Volucribacter psittacicida</name>
    <dbReference type="NCBI Taxonomy" id="203482"/>
    <lineage>
        <taxon>Bacteria</taxon>
        <taxon>Pseudomonadati</taxon>
        <taxon>Pseudomonadota</taxon>
        <taxon>Gammaproteobacteria</taxon>
        <taxon>Pasteurellales</taxon>
        <taxon>Pasteurellaceae</taxon>
        <taxon>Volucribacter</taxon>
    </lineage>
</organism>
<comment type="caution">
    <text evidence="1">The sequence shown here is derived from an EMBL/GenBank/DDBJ whole genome shotgun (WGS) entry which is preliminary data.</text>
</comment>
<sequence>MDKNTEDSMIKRVRLQTHVPRRYYDIIKKYAIKDGRNMSQMCAKLIEEAIDTRERRKK</sequence>
<name>A0A4R1FV45_9PAST</name>
<evidence type="ECO:0000313" key="2">
    <source>
        <dbReference type="Proteomes" id="UP000294702"/>
    </source>
</evidence>
<protein>
    <submittedName>
        <fullName evidence="1">CopG antitoxin of type II toxin-antitoxin system</fullName>
    </submittedName>
</protein>
<accession>A0A4R1FV45</accession>